<reference evidence="2 3" key="1">
    <citation type="submission" date="2014-03" db="EMBL/GenBank/DDBJ databases">
        <title>Genomics of Bifidobacteria.</title>
        <authorList>
            <person name="Ventura M."/>
            <person name="Milani C."/>
            <person name="Lugli G.A."/>
        </authorList>
    </citation>
    <scope>NUCLEOTIDE SEQUENCE [LARGE SCALE GENOMIC DNA]</scope>
    <source>
        <strain evidence="2 3">LMG 21814</strain>
    </source>
</reference>
<dbReference type="AlphaFoldDB" id="A0A087BLQ2"/>
<proteinExistence type="predicted"/>
<comment type="caution">
    <text evidence="2">The sequence shown here is derived from an EMBL/GenBank/DDBJ whole genome shotgun (WGS) entry which is preliminary data.</text>
</comment>
<dbReference type="Proteomes" id="UP000029024">
    <property type="component" value="Unassembled WGS sequence"/>
</dbReference>
<dbReference type="Pfam" id="PF04230">
    <property type="entry name" value="PS_pyruv_trans"/>
    <property type="match status" value="1"/>
</dbReference>
<evidence type="ECO:0000313" key="3">
    <source>
        <dbReference type="Proteomes" id="UP000029024"/>
    </source>
</evidence>
<dbReference type="EMBL" id="JGZA01000006">
    <property type="protein sequence ID" value="KFI71952.1"/>
    <property type="molecule type" value="Genomic_DNA"/>
</dbReference>
<sequence length="383" mass="43043">MTDNVKDTKPTIAVVTLHNSPNYGSCLQTYATQTVLSRIGATPSIVDYYRHDAIPENETERALNGQLAKKMPIFRIPGVKSLARIPVSRIVARRAKPLNDFRQSSLALTNRKYYSVEALEQNPPQADIYCTGSDQVWNSTWNEGFNKAFYLSFAPEGAKRIAYAASIGKSSLEDWEKPLMRDALKKYSHISVREVEAAELLDSIGVHGAVPVIDPTLMLNRDDWSVLRDDSVLPTGSYILVYQLNKNHEFDQYVQRFASKVGLPVYRIAYGVHEKRKGEHTIVCPPVGGFVSLFMNAEYVITDSFHGTAFSMNLGRKFVAISPGRFSGRIMNLLGMTGETRHYLDDWRDLDIANQPIDHAHVAQVLETKRTETKAFLVKAINE</sequence>
<evidence type="ECO:0000259" key="1">
    <source>
        <dbReference type="Pfam" id="PF04230"/>
    </source>
</evidence>
<dbReference type="RefSeq" id="WP_032683376.1">
    <property type="nucleotide sequence ID" value="NZ_JGZA01000006.1"/>
</dbReference>
<dbReference type="InterPro" id="IPR007345">
    <property type="entry name" value="Polysacch_pyruvyl_Trfase"/>
</dbReference>
<gene>
    <name evidence="2" type="ORF">BLSS_1636</name>
</gene>
<accession>A0A087BLQ2</accession>
<organism evidence="2 3">
    <name type="scientific">Bifidobacterium longum subsp. suis</name>
    <dbReference type="NCBI Taxonomy" id="1695"/>
    <lineage>
        <taxon>Bacteria</taxon>
        <taxon>Bacillati</taxon>
        <taxon>Actinomycetota</taxon>
        <taxon>Actinomycetes</taxon>
        <taxon>Bifidobacteriales</taxon>
        <taxon>Bifidobacteriaceae</taxon>
        <taxon>Bifidobacterium</taxon>
    </lineage>
</organism>
<evidence type="ECO:0000313" key="2">
    <source>
        <dbReference type="EMBL" id="KFI71952.1"/>
    </source>
</evidence>
<name>A0A087BLQ2_BIFLN</name>
<feature type="domain" description="Polysaccharide pyruvyl transferase" evidence="1">
    <location>
        <begin position="22"/>
        <end position="323"/>
    </location>
</feature>
<protein>
    <recommendedName>
        <fullName evidence="1">Polysaccharide pyruvyl transferase domain-containing protein</fullName>
    </recommendedName>
</protein>